<reference evidence="2" key="1">
    <citation type="submission" date="2014-12" db="EMBL/GenBank/DDBJ databases">
        <title>Insight into the proteome of Arion vulgaris.</title>
        <authorList>
            <person name="Aradska J."/>
            <person name="Bulat T."/>
            <person name="Smidak R."/>
            <person name="Sarate P."/>
            <person name="Gangsoo J."/>
            <person name="Sialana F."/>
            <person name="Bilban M."/>
            <person name="Lubec G."/>
        </authorList>
    </citation>
    <scope>NUCLEOTIDE SEQUENCE</scope>
    <source>
        <tissue evidence="2">Skin</tissue>
    </source>
</reference>
<evidence type="ECO:0000256" key="1">
    <source>
        <dbReference type="SAM" id="MobiDB-lite"/>
    </source>
</evidence>
<proteinExistence type="predicted"/>
<dbReference type="AlphaFoldDB" id="A0A0B7ATJ9"/>
<feature type="compositionally biased region" description="Basic residues" evidence="1">
    <location>
        <begin position="25"/>
        <end position="35"/>
    </location>
</feature>
<dbReference type="EMBL" id="HACG01037042">
    <property type="protein sequence ID" value="CEK83907.1"/>
    <property type="molecule type" value="Transcribed_RNA"/>
</dbReference>
<organism evidence="2">
    <name type="scientific">Arion vulgaris</name>
    <dbReference type="NCBI Taxonomy" id="1028688"/>
    <lineage>
        <taxon>Eukaryota</taxon>
        <taxon>Metazoa</taxon>
        <taxon>Spiralia</taxon>
        <taxon>Lophotrochozoa</taxon>
        <taxon>Mollusca</taxon>
        <taxon>Gastropoda</taxon>
        <taxon>Heterobranchia</taxon>
        <taxon>Euthyneura</taxon>
        <taxon>Panpulmonata</taxon>
        <taxon>Eupulmonata</taxon>
        <taxon>Stylommatophora</taxon>
        <taxon>Helicina</taxon>
        <taxon>Arionoidea</taxon>
        <taxon>Arionidae</taxon>
        <taxon>Arion</taxon>
    </lineage>
</organism>
<gene>
    <name evidence="2" type="primary">ORF139675</name>
</gene>
<feature type="compositionally biased region" description="Polar residues" evidence="1">
    <location>
        <begin position="1"/>
        <end position="10"/>
    </location>
</feature>
<name>A0A0B7ATJ9_9EUPU</name>
<sequence>MILERNSASHNKVVIHGRPVDHQSTRKLNRHRAKRAKNDSRSINKLIQIHRHRVNPITLHKKRKRRSRQTSKGRWTIAAD</sequence>
<feature type="region of interest" description="Disordered" evidence="1">
    <location>
        <begin position="59"/>
        <end position="80"/>
    </location>
</feature>
<feature type="region of interest" description="Disordered" evidence="1">
    <location>
        <begin position="1"/>
        <end position="39"/>
    </location>
</feature>
<evidence type="ECO:0000313" key="2">
    <source>
        <dbReference type="EMBL" id="CEK83907.1"/>
    </source>
</evidence>
<feature type="compositionally biased region" description="Basic residues" evidence="1">
    <location>
        <begin position="59"/>
        <end position="71"/>
    </location>
</feature>
<protein>
    <submittedName>
        <fullName evidence="2">Uncharacterized protein</fullName>
    </submittedName>
</protein>
<accession>A0A0B7ATJ9</accession>